<proteinExistence type="predicted"/>
<reference evidence="1 2" key="1">
    <citation type="submission" date="2020-02" db="EMBL/GenBank/DDBJ databases">
        <title>A chromosome-scale genome assembly of the black bullhead catfish (Ameiurus melas).</title>
        <authorList>
            <person name="Wen M."/>
            <person name="Zham M."/>
            <person name="Cabau C."/>
            <person name="Klopp C."/>
            <person name="Donnadieu C."/>
            <person name="Roques C."/>
            <person name="Bouchez O."/>
            <person name="Lampietro C."/>
            <person name="Jouanno E."/>
            <person name="Herpin A."/>
            <person name="Louis A."/>
            <person name="Berthelot C."/>
            <person name="Parey E."/>
            <person name="Roest-Crollius H."/>
            <person name="Braasch I."/>
            <person name="Postlethwait J."/>
            <person name="Robinson-Rechavi M."/>
            <person name="Echchiki A."/>
            <person name="Begum T."/>
            <person name="Montfort J."/>
            <person name="Schartl M."/>
            <person name="Bobe J."/>
            <person name="Guiguen Y."/>
        </authorList>
    </citation>
    <scope>NUCLEOTIDE SEQUENCE [LARGE SCALE GENOMIC DNA]</scope>
    <source>
        <strain evidence="1">M_S1</strain>
        <tissue evidence="1">Blood</tissue>
    </source>
</reference>
<gene>
    <name evidence="1" type="ORF">AMELA_G00251980</name>
</gene>
<evidence type="ECO:0000313" key="2">
    <source>
        <dbReference type="Proteomes" id="UP000593565"/>
    </source>
</evidence>
<dbReference type="EMBL" id="JAAGNN010000024">
    <property type="protein sequence ID" value="KAF4072825.1"/>
    <property type="molecule type" value="Genomic_DNA"/>
</dbReference>
<name>A0A7J5ZQF3_AMEME</name>
<evidence type="ECO:0000313" key="1">
    <source>
        <dbReference type="EMBL" id="KAF4072825.1"/>
    </source>
</evidence>
<dbReference type="AlphaFoldDB" id="A0A7J5ZQF3"/>
<keyword evidence="2" id="KW-1185">Reference proteome</keyword>
<comment type="caution">
    <text evidence="1">The sequence shown here is derived from an EMBL/GenBank/DDBJ whole genome shotgun (WGS) entry which is preliminary data.</text>
</comment>
<organism evidence="1 2">
    <name type="scientific">Ameiurus melas</name>
    <name type="common">Black bullhead</name>
    <name type="synonym">Silurus melas</name>
    <dbReference type="NCBI Taxonomy" id="219545"/>
    <lineage>
        <taxon>Eukaryota</taxon>
        <taxon>Metazoa</taxon>
        <taxon>Chordata</taxon>
        <taxon>Craniata</taxon>
        <taxon>Vertebrata</taxon>
        <taxon>Euteleostomi</taxon>
        <taxon>Actinopterygii</taxon>
        <taxon>Neopterygii</taxon>
        <taxon>Teleostei</taxon>
        <taxon>Ostariophysi</taxon>
        <taxon>Siluriformes</taxon>
        <taxon>Ictaluridae</taxon>
        <taxon>Ameiurus</taxon>
    </lineage>
</organism>
<accession>A0A7J5ZQF3</accession>
<sequence length="98" mass="11161">MFDLRGNTEFGFISLAFRINSVQERSLKAHDSSARAASLHDPLFRNFSRTQHAQVLRVFTTRHYAAVTLQSRDLCRSALERFWGAEGGHARANRRVIG</sequence>
<protein>
    <submittedName>
        <fullName evidence="1">Uncharacterized protein</fullName>
    </submittedName>
</protein>
<dbReference type="Proteomes" id="UP000593565">
    <property type="component" value="Unassembled WGS sequence"/>
</dbReference>